<accession>A0AAP0B1G3</accession>
<dbReference type="GO" id="GO:0009813">
    <property type="term" value="P:flavonoid biosynthetic process"/>
    <property type="evidence" value="ECO:0007669"/>
    <property type="project" value="UniProtKB-ARBA"/>
</dbReference>
<dbReference type="AlphaFoldDB" id="A0AAP0B1G3"/>
<dbReference type="InterPro" id="IPR011141">
    <property type="entry name" value="Polyketide_synthase_type-III"/>
</dbReference>
<dbReference type="GO" id="GO:0016747">
    <property type="term" value="F:acyltransferase activity, transferring groups other than amino-acyl groups"/>
    <property type="evidence" value="ECO:0007669"/>
    <property type="project" value="InterPro"/>
</dbReference>
<evidence type="ECO:0000256" key="2">
    <source>
        <dbReference type="RuleBase" id="RU003633"/>
    </source>
</evidence>
<dbReference type="PANTHER" id="PTHR11877">
    <property type="entry name" value="HYDROXYMETHYLGLUTARYL-COA SYNTHASE"/>
    <property type="match status" value="1"/>
</dbReference>
<comment type="caution">
    <text evidence="6">The sequence shown here is derived from an EMBL/GenBank/DDBJ whole genome shotgun (WGS) entry which is preliminary data.</text>
</comment>
<dbReference type="Pfam" id="PF02797">
    <property type="entry name" value="Chal_sti_synt_C"/>
    <property type="match status" value="1"/>
</dbReference>
<evidence type="ECO:0000259" key="5">
    <source>
        <dbReference type="Pfam" id="PF02797"/>
    </source>
</evidence>
<evidence type="ECO:0000256" key="1">
    <source>
        <dbReference type="ARBA" id="ARBA00005531"/>
    </source>
</evidence>
<keyword evidence="2" id="KW-0808">Transferase</keyword>
<dbReference type="CDD" id="cd00831">
    <property type="entry name" value="CHS_like"/>
    <property type="match status" value="1"/>
</dbReference>
<feature type="domain" description="Chalcone/stilbene synthase C-terminal" evidence="5">
    <location>
        <begin position="431"/>
        <end position="578"/>
    </location>
</feature>
<evidence type="ECO:0000313" key="7">
    <source>
        <dbReference type="Proteomes" id="UP001418222"/>
    </source>
</evidence>
<evidence type="ECO:0000313" key="6">
    <source>
        <dbReference type="EMBL" id="KAK8923764.1"/>
    </source>
</evidence>
<dbReference type="FunFam" id="3.40.47.10:FF:000014">
    <property type="entry name" value="Chalcone synthase 1"/>
    <property type="match status" value="1"/>
</dbReference>
<protein>
    <submittedName>
        <fullName evidence="6">Bibenzyl synthase</fullName>
    </submittedName>
</protein>
<dbReference type="SUPFAM" id="SSF53901">
    <property type="entry name" value="Thiolase-like"/>
    <property type="match status" value="2"/>
</dbReference>
<dbReference type="Pfam" id="PF00195">
    <property type="entry name" value="Chal_sti_synt_N"/>
    <property type="match status" value="1"/>
</dbReference>
<dbReference type="InterPro" id="IPR001099">
    <property type="entry name" value="Chalcone/stilbene_synt_N"/>
</dbReference>
<evidence type="ECO:0000256" key="3">
    <source>
        <dbReference type="SAM" id="MobiDB-lite"/>
    </source>
</evidence>
<dbReference type="EMBL" id="JBBWWQ010000017">
    <property type="protein sequence ID" value="KAK8923764.1"/>
    <property type="molecule type" value="Genomic_DNA"/>
</dbReference>
<dbReference type="Proteomes" id="UP001418222">
    <property type="component" value="Unassembled WGS sequence"/>
</dbReference>
<name>A0AAP0B1G3_9ASPA</name>
<keyword evidence="2" id="KW-0012">Acyltransferase</keyword>
<feature type="region of interest" description="Disordered" evidence="3">
    <location>
        <begin position="1"/>
        <end position="20"/>
    </location>
</feature>
<dbReference type="PANTHER" id="PTHR11877:SF80">
    <property type="entry name" value="CHALCONE SYNTHASE 1"/>
    <property type="match status" value="1"/>
</dbReference>
<feature type="region of interest" description="Disordered" evidence="3">
    <location>
        <begin position="35"/>
        <end position="116"/>
    </location>
</feature>
<evidence type="ECO:0000259" key="4">
    <source>
        <dbReference type="Pfam" id="PF00195"/>
    </source>
</evidence>
<dbReference type="InterPro" id="IPR016039">
    <property type="entry name" value="Thiolase-like"/>
</dbReference>
<keyword evidence="7" id="KW-1185">Reference proteome</keyword>
<gene>
    <name evidence="6" type="primary">BIBSY212</name>
    <name evidence="6" type="ORF">KSP39_PZI019495</name>
</gene>
<feature type="compositionally biased region" description="Basic and acidic residues" evidence="3">
    <location>
        <begin position="61"/>
        <end position="75"/>
    </location>
</feature>
<feature type="region of interest" description="Disordered" evidence="3">
    <location>
        <begin position="153"/>
        <end position="202"/>
    </location>
</feature>
<dbReference type="Gene3D" id="3.40.47.10">
    <property type="match status" value="2"/>
</dbReference>
<reference evidence="6 7" key="1">
    <citation type="journal article" date="2022" name="Nat. Plants">
        <title>Genomes of leafy and leafless Platanthera orchids illuminate the evolution of mycoheterotrophy.</title>
        <authorList>
            <person name="Li M.H."/>
            <person name="Liu K.W."/>
            <person name="Li Z."/>
            <person name="Lu H.C."/>
            <person name="Ye Q.L."/>
            <person name="Zhang D."/>
            <person name="Wang J.Y."/>
            <person name="Li Y.F."/>
            <person name="Zhong Z.M."/>
            <person name="Liu X."/>
            <person name="Yu X."/>
            <person name="Liu D.K."/>
            <person name="Tu X.D."/>
            <person name="Liu B."/>
            <person name="Hao Y."/>
            <person name="Liao X.Y."/>
            <person name="Jiang Y.T."/>
            <person name="Sun W.H."/>
            <person name="Chen J."/>
            <person name="Chen Y.Q."/>
            <person name="Ai Y."/>
            <person name="Zhai J.W."/>
            <person name="Wu S.S."/>
            <person name="Zhou Z."/>
            <person name="Hsiao Y.Y."/>
            <person name="Wu W.L."/>
            <person name="Chen Y.Y."/>
            <person name="Lin Y.F."/>
            <person name="Hsu J.L."/>
            <person name="Li C.Y."/>
            <person name="Wang Z.W."/>
            <person name="Zhao X."/>
            <person name="Zhong W.Y."/>
            <person name="Ma X.K."/>
            <person name="Ma L."/>
            <person name="Huang J."/>
            <person name="Chen G.Z."/>
            <person name="Huang M.Z."/>
            <person name="Huang L."/>
            <person name="Peng D.H."/>
            <person name="Luo Y.B."/>
            <person name="Zou S.Q."/>
            <person name="Chen S.P."/>
            <person name="Lan S."/>
            <person name="Tsai W.C."/>
            <person name="Van de Peer Y."/>
            <person name="Liu Z.J."/>
        </authorList>
    </citation>
    <scope>NUCLEOTIDE SEQUENCE [LARGE SCALE GENOMIC DNA]</scope>
    <source>
        <strain evidence="6">Lor287</strain>
    </source>
</reference>
<feature type="domain" description="Chalcone/stilbene synthase N-terminal" evidence="4">
    <location>
        <begin position="204"/>
        <end position="418"/>
    </location>
</feature>
<sequence length="580" mass="62905">MRDTKMSAKHADKPLPQDLQDRLLAAQARALANSVAVAPWLSRKSSDTGPSEPKKRKGERKAKVVRRDLARENRDSPSPTPIPAGDPSPQKESAPNDAAGSSPIPPDSSALPPEDRTRVSEIIPPAETRVIEPASAVPGLVTRGDEARTGEVLPSAADPALQAGEVALDPSTTKDVDHPLREDNSLPASGQAGTIVRKPFRPGRGKPLHLAIGRANPENFMDQSTFPDLLFRVTNNEHLVDLKKKFQRICDRTAIRKRHFVWTEEFLSANPCFTTFMGNSLNVRQEVAIREIPKLGAQAALKAIHEWGQPKSHITHLIFCTTSGMDLPGADYQLVKILGLNPNIERVMLYQQSCFAGGTTLRLAKCLAESRKGARVLVVCAETTTVLFRAPLEEHQDDLVTQALFADGASALIIGADPIEEAHERASFVIFSTTQVLLPDSEGAIGGHVSEGGLLATLHRDVPSLVSKNVGKCLEDAFTPLGISDWNSIFWVPHPGGRAILDQVEERVVLKPEKLALSRHVLAEYGNMSSVCVHFVLDEMRKRSAKEGKATTGEGLEWGVLFGFGPGLTVETIVLHSVAL</sequence>
<feature type="compositionally biased region" description="Basic and acidic residues" evidence="3">
    <location>
        <begin position="172"/>
        <end position="184"/>
    </location>
</feature>
<dbReference type="InterPro" id="IPR012328">
    <property type="entry name" value="Chalcone/stilbene_synt_C"/>
</dbReference>
<comment type="similarity">
    <text evidence="1 2">Belongs to the thiolase-like superfamily. Chalcone/stilbene synthases family.</text>
</comment>
<dbReference type="FunFam" id="3.40.47.10:FF:000025">
    <property type="entry name" value="Chalcone synthase 2"/>
    <property type="match status" value="1"/>
</dbReference>
<dbReference type="GO" id="GO:0030639">
    <property type="term" value="P:polyketide biosynthetic process"/>
    <property type="evidence" value="ECO:0007669"/>
    <property type="project" value="TreeGrafter"/>
</dbReference>
<proteinExistence type="inferred from homology"/>
<organism evidence="6 7">
    <name type="scientific">Platanthera zijinensis</name>
    <dbReference type="NCBI Taxonomy" id="2320716"/>
    <lineage>
        <taxon>Eukaryota</taxon>
        <taxon>Viridiplantae</taxon>
        <taxon>Streptophyta</taxon>
        <taxon>Embryophyta</taxon>
        <taxon>Tracheophyta</taxon>
        <taxon>Spermatophyta</taxon>
        <taxon>Magnoliopsida</taxon>
        <taxon>Liliopsida</taxon>
        <taxon>Asparagales</taxon>
        <taxon>Orchidaceae</taxon>
        <taxon>Orchidoideae</taxon>
        <taxon>Orchideae</taxon>
        <taxon>Orchidinae</taxon>
        <taxon>Platanthera</taxon>
    </lineage>
</organism>